<protein>
    <submittedName>
        <fullName evidence="11">CrcB-like protein-domain-containing protein</fullName>
    </submittedName>
</protein>
<accession>A0A1Y2C742</accession>
<dbReference type="AlphaFoldDB" id="A0A1Y2C742"/>
<evidence type="ECO:0000256" key="9">
    <source>
        <dbReference type="SAM" id="MobiDB-lite"/>
    </source>
</evidence>
<comment type="function">
    <text evidence="1">Fluoride channel required for the rapid expulsion of cytoplasmic fluoride.</text>
</comment>
<dbReference type="PANTHER" id="PTHR28259:SF1">
    <property type="entry name" value="FLUORIDE EXPORT PROTEIN 1-RELATED"/>
    <property type="match status" value="1"/>
</dbReference>
<evidence type="ECO:0000313" key="12">
    <source>
        <dbReference type="Proteomes" id="UP000193467"/>
    </source>
</evidence>
<evidence type="ECO:0000256" key="6">
    <source>
        <dbReference type="ARBA" id="ARBA00023136"/>
    </source>
</evidence>
<evidence type="ECO:0000256" key="8">
    <source>
        <dbReference type="ARBA" id="ARBA00035585"/>
    </source>
</evidence>
<comment type="subcellular location">
    <subcellularLocation>
        <location evidence="2">Cell membrane</location>
        <topology evidence="2">Multi-pass membrane protein</topology>
    </subcellularLocation>
</comment>
<evidence type="ECO:0000313" key="11">
    <source>
        <dbReference type="EMBL" id="ORY42717.1"/>
    </source>
</evidence>
<evidence type="ECO:0000256" key="10">
    <source>
        <dbReference type="SAM" id="Phobius"/>
    </source>
</evidence>
<keyword evidence="4 10" id="KW-0812">Transmembrane</keyword>
<sequence length="395" mass="42631">MVQDRSTGPPIRPSSTVEQNGFASTDPEKGHGAPSAFDSPNGRRTASHQAEEEQENEHEGDEVDEPPLERAPSSARSQTVSQREEKTKTGSLLPLLSTISLLIFATIWGVLARLGLLWIGGFAEGEVFSLIWAQMVGCLVMGLVVERKKGLEKLYAPLFVACGTGFCGSLTTFSSWMHDVFVGFANIDQPALGRFSGFFSGVTITIVTLGLSQASLTVGGHLSSFIPRIHVAPLRPTRAHLAFLTLGPLFWLGAIFLLAFGPHSWRHRATFAIVLGPPGTLLRYYFSRRLNPLYPSLPLGTLAANTLAVLIFAMIALLQRTPDVSSTGCAALQGVLDGFCGSLSTVSTFVVELRALGRRDSYRYFGVSWLLGQALMMVILGSWLWSGDRGAVCSA</sequence>
<dbReference type="OrthoDB" id="409792at2759"/>
<feature type="compositionally biased region" description="Acidic residues" evidence="9">
    <location>
        <begin position="52"/>
        <end position="66"/>
    </location>
</feature>
<reference evidence="11 12" key="1">
    <citation type="submission" date="2016-07" db="EMBL/GenBank/DDBJ databases">
        <title>Pervasive Adenine N6-methylation of Active Genes in Fungi.</title>
        <authorList>
            <consortium name="DOE Joint Genome Institute"/>
            <person name="Mondo S.J."/>
            <person name="Dannebaum R.O."/>
            <person name="Kuo R.C."/>
            <person name="Labutti K."/>
            <person name="Haridas S."/>
            <person name="Kuo A."/>
            <person name="Salamov A."/>
            <person name="Ahrendt S.R."/>
            <person name="Lipzen A."/>
            <person name="Sullivan W."/>
            <person name="Andreopoulos W.B."/>
            <person name="Clum A."/>
            <person name="Lindquist E."/>
            <person name="Daum C."/>
            <person name="Ramamoorthy G.K."/>
            <person name="Gryganskyi A."/>
            <person name="Culley D."/>
            <person name="Magnuson J.K."/>
            <person name="James T.Y."/>
            <person name="O'Malley M.A."/>
            <person name="Stajich J.E."/>
            <person name="Spatafora J.W."/>
            <person name="Visel A."/>
            <person name="Grigoriev I.V."/>
        </authorList>
    </citation>
    <scope>NUCLEOTIDE SEQUENCE [LARGE SCALE GENOMIC DNA]</scope>
    <source>
        <strain evidence="11 12">62-1032</strain>
    </source>
</reference>
<feature type="transmembrane region" description="Helical" evidence="10">
    <location>
        <begin position="297"/>
        <end position="318"/>
    </location>
</feature>
<dbReference type="STRING" id="106004.A0A1Y2C742"/>
<dbReference type="PANTHER" id="PTHR28259">
    <property type="entry name" value="FLUORIDE EXPORT PROTEIN 1-RELATED"/>
    <property type="match status" value="1"/>
</dbReference>
<evidence type="ECO:0000256" key="7">
    <source>
        <dbReference type="ARBA" id="ARBA00035120"/>
    </source>
</evidence>
<organism evidence="11 12">
    <name type="scientific">Leucosporidium creatinivorum</name>
    <dbReference type="NCBI Taxonomy" id="106004"/>
    <lineage>
        <taxon>Eukaryota</taxon>
        <taxon>Fungi</taxon>
        <taxon>Dikarya</taxon>
        <taxon>Basidiomycota</taxon>
        <taxon>Pucciniomycotina</taxon>
        <taxon>Microbotryomycetes</taxon>
        <taxon>Leucosporidiales</taxon>
        <taxon>Leucosporidium</taxon>
    </lineage>
</organism>
<keyword evidence="12" id="KW-1185">Reference proteome</keyword>
<comment type="caution">
    <text evidence="11">The sequence shown here is derived from an EMBL/GenBank/DDBJ whole genome shotgun (WGS) entry which is preliminary data.</text>
</comment>
<evidence type="ECO:0000256" key="1">
    <source>
        <dbReference type="ARBA" id="ARBA00002598"/>
    </source>
</evidence>
<dbReference type="InParanoid" id="A0A1Y2C742"/>
<comment type="similarity">
    <text evidence="7">Belongs to the fluoride channel Fluc/FEX (TC 1.A.43) family.</text>
</comment>
<evidence type="ECO:0000256" key="4">
    <source>
        <dbReference type="ARBA" id="ARBA00022692"/>
    </source>
</evidence>
<dbReference type="InterPro" id="IPR003691">
    <property type="entry name" value="FluC"/>
</dbReference>
<name>A0A1Y2C742_9BASI</name>
<keyword evidence="6 10" id="KW-0472">Membrane</keyword>
<keyword evidence="5 10" id="KW-1133">Transmembrane helix</keyword>
<feature type="transmembrane region" description="Helical" evidence="10">
    <location>
        <begin position="127"/>
        <end position="145"/>
    </location>
</feature>
<feature type="region of interest" description="Disordered" evidence="9">
    <location>
        <begin position="1"/>
        <end position="87"/>
    </location>
</feature>
<proteinExistence type="inferred from homology"/>
<feature type="transmembrane region" description="Helical" evidence="10">
    <location>
        <begin position="154"/>
        <end position="177"/>
    </location>
</feature>
<feature type="compositionally biased region" description="Polar residues" evidence="9">
    <location>
        <begin position="13"/>
        <end position="23"/>
    </location>
</feature>
<dbReference type="EMBL" id="MCGR01000131">
    <property type="protein sequence ID" value="ORY42717.1"/>
    <property type="molecule type" value="Genomic_DNA"/>
</dbReference>
<gene>
    <name evidence="11" type="ORF">BCR35DRAFT_41087</name>
</gene>
<feature type="transmembrane region" description="Helical" evidence="10">
    <location>
        <begin position="330"/>
        <end position="351"/>
    </location>
</feature>
<dbReference type="Pfam" id="PF02537">
    <property type="entry name" value="CRCB"/>
    <property type="match status" value="2"/>
</dbReference>
<feature type="transmembrane region" description="Helical" evidence="10">
    <location>
        <begin position="197"/>
        <end position="220"/>
    </location>
</feature>
<feature type="transmembrane region" description="Helical" evidence="10">
    <location>
        <begin position="92"/>
        <end position="121"/>
    </location>
</feature>
<evidence type="ECO:0000256" key="3">
    <source>
        <dbReference type="ARBA" id="ARBA00022475"/>
    </source>
</evidence>
<evidence type="ECO:0000256" key="2">
    <source>
        <dbReference type="ARBA" id="ARBA00004651"/>
    </source>
</evidence>
<dbReference type="GO" id="GO:1903425">
    <property type="term" value="F:fluoride transmembrane transporter activity"/>
    <property type="evidence" value="ECO:0007669"/>
    <property type="project" value="TreeGrafter"/>
</dbReference>
<evidence type="ECO:0000256" key="5">
    <source>
        <dbReference type="ARBA" id="ARBA00022989"/>
    </source>
</evidence>
<feature type="transmembrane region" description="Helical" evidence="10">
    <location>
        <begin position="241"/>
        <end position="261"/>
    </location>
</feature>
<dbReference type="GO" id="GO:0005886">
    <property type="term" value="C:plasma membrane"/>
    <property type="evidence" value="ECO:0007669"/>
    <property type="project" value="UniProtKB-SubCell"/>
</dbReference>
<feature type="transmembrane region" description="Helical" evidence="10">
    <location>
        <begin position="363"/>
        <end position="385"/>
    </location>
</feature>
<keyword evidence="3" id="KW-1003">Cell membrane</keyword>
<dbReference type="Proteomes" id="UP000193467">
    <property type="component" value="Unassembled WGS sequence"/>
</dbReference>
<dbReference type="FunCoup" id="A0A1Y2C742">
    <property type="interactions" value="36"/>
</dbReference>
<comment type="catalytic activity">
    <reaction evidence="8">
        <text>fluoride(in) = fluoride(out)</text>
        <dbReference type="Rhea" id="RHEA:76159"/>
        <dbReference type="ChEBI" id="CHEBI:17051"/>
    </reaction>
    <physiologicalReaction direction="left-to-right" evidence="8">
        <dbReference type="Rhea" id="RHEA:76160"/>
    </physiologicalReaction>
</comment>
<feature type="transmembrane region" description="Helical" evidence="10">
    <location>
        <begin position="267"/>
        <end position="285"/>
    </location>
</feature>